<dbReference type="PANTHER" id="PTHR46863">
    <property type="entry name" value="OS09G0572100 PROTEIN"/>
    <property type="match status" value="1"/>
</dbReference>
<dbReference type="PANTHER" id="PTHR46863:SF1">
    <property type="entry name" value="PROTEIN KINASE SUPERFAMILY PROTEIN"/>
    <property type="match status" value="1"/>
</dbReference>
<reference evidence="3" key="1">
    <citation type="submission" date="2022-08" db="EMBL/GenBank/DDBJ databases">
        <authorList>
            <person name="Gutierrez-Valencia J."/>
        </authorList>
    </citation>
    <scope>NUCLEOTIDE SEQUENCE</scope>
</reference>
<evidence type="ECO:0000313" key="4">
    <source>
        <dbReference type="Proteomes" id="UP001154282"/>
    </source>
</evidence>
<keyword evidence="4" id="KW-1185">Reference proteome</keyword>
<comment type="caution">
    <text evidence="3">The sequence shown here is derived from an EMBL/GenBank/DDBJ whole genome shotgun (WGS) entry which is preliminary data.</text>
</comment>
<evidence type="ECO:0000313" key="3">
    <source>
        <dbReference type="EMBL" id="CAI0452903.1"/>
    </source>
</evidence>
<dbReference type="GO" id="GO:0005524">
    <property type="term" value="F:ATP binding"/>
    <property type="evidence" value="ECO:0007669"/>
    <property type="project" value="InterPro"/>
</dbReference>
<protein>
    <recommendedName>
        <fullName evidence="2">Protein kinase domain-containing protein</fullName>
    </recommendedName>
</protein>
<feature type="region of interest" description="Disordered" evidence="1">
    <location>
        <begin position="36"/>
        <end position="61"/>
    </location>
</feature>
<dbReference type="InterPro" id="IPR001245">
    <property type="entry name" value="Ser-Thr/Tyr_kinase_cat_dom"/>
</dbReference>
<accession>A0AAV0N358</accession>
<dbReference type="InterPro" id="IPR011009">
    <property type="entry name" value="Kinase-like_dom_sf"/>
</dbReference>
<dbReference type="GO" id="GO:0004672">
    <property type="term" value="F:protein kinase activity"/>
    <property type="evidence" value="ECO:0007669"/>
    <property type="project" value="InterPro"/>
</dbReference>
<feature type="domain" description="Protein kinase" evidence="2">
    <location>
        <begin position="1"/>
        <end position="199"/>
    </location>
</feature>
<dbReference type="InterPro" id="IPR000719">
    <property type="entry name" value="Prot_kinase_dom"/>
</dbReference>
<evidence type="ECO:0000259" key="2">
    <source>
        <dbReference type="PROSITE" id="PS50011"/>
    </source>
</evidence>
<evidence type="ECO:0000256" key="1">
    <source>
        <dbReference type="SAM" id="MobiDB-lite"/>
    </source>
</evidence>
<proteinExistence type="predicted"/>
<dbReference type="AlphaFoldDB" id="A0AAV0N358"/>
<organism evidence="3 4">
    <name type="scientific">Linum tenue</name>
    <dbReference type="NCBI Taxonomy" id="586396"/>
    <lineage>
        <taxon>Eukaryota</taxon>
        <taxon>Viridiplantae</taxon>
        <taxon>Streptophyta</taxon>
        <taxon>Embryophyta</taxon>
        <taxon>Tracheophyta</taxon>
        <taxon>Spermatophyta</taxon>
        <taxon>Magnoliopsida</taxon>
        <taxon>eudicotyledons</taxon>
        <taxon>Gunneridae</taxon>
        <taxon>Pentapetalae</taxon>
        <taxon>rosids</taxon>
        <taxon>fabids</taxon>
        <taxon>Malpighiales</taxon>
        <taxon>Linaceae</taxon>
        <taxon>Linum</taxon>
    </lineage>
</organism>
<dbReference type="Gene3D" id="1.10.510.10">
    <property type="entry name" value="Transferase(Phosphotransferase) domain 1"/>
    <property type="match status" value="1"/>
</dbReference>
<dbReference type="EMBL" id="CAMGYJ010000007">
    <property type="protein sequence ID" value="CAI0452903.1"/>
    <property type="molecule type" value="Genomic_DNA"/>
</dbReference>
<dbReference type="Proteomes" id="UP001154282">
    <property type="component" value="Unassembled WGS sequence"/>
</dbReference>
<dbReference type="Pfam" id="PF07714">
    <property type="entry name" value="PK_Tyr_Ser-Thr"/>
    <property type="match status" value="1"/>
</dbReference>
<dbReference type="PROSITE" id="PS50011">
    <property type="entry name" value="PROTEIN_KINASE_DOM"/>
    <property type="match status" value="1"/>
</dbReference>
<gene>
    <name evidence="3" type="ORF">LITE_LOCUS31396</name>
</gene>
<sequence>MTLVHNHFTSSSVIVTDPSLNAKICHFGAAQLCGEGGDGGGGRKPSSKITTLREKGETAGASEAELARSDSGEMQFQGVRGYMSPEFQATGVATQKSDVYAFGVVILELLSGEEPMKYRYDKAKGSYIRTTLIETATRAALGDGGDGRVRKWMDGRLRDSFPVEVAERLVRIALECVHVEADKRPDMGRVAGKISRLYIDSVKWSESMNMPTDQISVSLAPR</sequence>
<dbReference type="SUPFAM" id="SSF56112">
    <property type="entry name" value="Protein kinase-like (PK-like)"/>
    <property type="match status" value="1"/>
</dbReference>
<name>A0AAV0N358_9ROSI</name>